<evidence type="ECO:0000256" key="2">
    <source>
        <dbReference type="ARBA" id="ARBA00022448"/>
    </source>
</evidence>
<reference evidence="8 10" key="2">
    <citation type="submission" date="2020-08" db="EMBL/GenBank/DDBJ databases">
        <title>Genomic Encyclopedia of Type Strains, Phase IV (KMG-IV): sequencing the most valuable type-strain genomes for metagenomic binning, comparative biology and taxonomic classification.</title>
        <authorList>
            <person name="Goeker M."/>
        </authorList>
    </citation>
    <scope>NUCLEOTIDE SEQUENCE [LARGE SCALE GENOMIC DNA]</scope>
    <source>
        <strain evidence="8 10">DSM 107085</strain>
    </source>
</reference>
<evidence type="ECO:0000256" key="1">
    <source>
        <dbReference type="ARBA" id="ARBA00004141"/>
    </source>
</evidence>
<dbReference type="HOGENOM" id="CLU_007946_15_7_6"/>
<feature type="transmembrane region" description="Helical" evidence="6">
    <location>
        <begin position="33"/>
        <end position="55"/>
    </location>
</feature>
<dbReference type="InterPro" id="IPR002293">
    <property type="entry name" value="AA/rel_permease1"/>
</dbReference>
<feature type="transmembrane region" description="Helical" evidence="6">
    <location>
        <begin position="371"/>
        <end position="391"/>
    </location>
</feature>
<evidence type="ECO:0000256" key="6">
    <source>
        <dbReference type="SAM" id="Phobius"/>
    </source>
</evidence>
<name>A0A099CW62_9GAMM</name>
<dbReference type="PANTHER" id="PTHR43243">
    <property type="entry name" value="INNER MEMBRANE TRANSPORTER YGJI-RELATED"/>
    <property type="match status" value="1"/>
</dbReference>
<protein>
    <submittedName>
        <fullName evidence="8">APA family basic amino acid/polyamine antiporter</fullName>
    </submittedName>
    <submittedName>
        <fullName evidence="7">Amino acid permease</fullName>
    </submittedName>
</protein>
<gene>
    <name evidence="8" type="ORF">HNQ86_000999</name>
    <name evidence="7" type="ORF">LF63_0106160</name>
</gene>
<dbReference type="STRING" id="1543381.LF63_0106160"/>
<organism evidence="7 9">
    <name type="scientific">Oleiagrimonas soli</name>
    <dbReference type="NCBI Taxonomy" id="1543381"/>
    <lineage>
        <taxon>Bacteria</taxon>
        <taxon>Pseudomonadati</taxon>
        <taxon>Pseudomonadota</taxon>
        <taxon>Gammaproteobacteria</taxon>
        <taxon>Lysobacterales</taxon>
        <taxon>Rhodanobacteraceae</taxon>
        <taxon>Oleiagrimonas</taxon>
    </lineage>
</organism>
<feature type="transmembrane region" description="Helical" evidence="6">
    <location>
        <begin position="452"/>
        <end position="471"/>
    </location>
</feature>
<accession>A0A099CW62</accession>
<keyword evidence="3 6" id="KW-0812">Transmembrane</keyword>
<feature type="transmembrane region" description="Helical" evidence="6">
    <location>
        <begin position="104"/>
        <end position="131"/>
    </location>
</feature>
<evidence type="ECO:0000256" key="5">
    <source>
        <dbReference type="ARBA" id="ARBA00023136"/>
    </source>
</evidence>
<evidence type="ECO:0000313" key="10">
    <source>
        <dbReference type="Proteomes" id="UP000560000"/>
    </source>
</evidence>
<feature type="transmembrane region" description="Helical" evidence="6">
    <location>
        <begin position="316"/>
        <end position="338"/>
    </location>
</feature>
<feature type="transmembrane region" description="Helical" evidence="6">
    <location>
        <begin position="231"/>
        <end position="251"/>
    </location>
</feature>
<feature type="transmembrane region" description="Helical" evidence="6">
    <location>
        <begin position="159"/>
        <end position="182"/>
    </location>
</feature>
<dbReference type="PIRSF" id="PIRSF006060">
    <property type="entry name" value="AA_transporter"/>
    <property type="match status" value="1"/>
</dbReference>
<keyword evidence="9" id="KW-1185">Reference proteome</keyword>
<reference evidence="7 9" key="1">
    <citation type="submission" date="2014-09" db="EMBL/GenBank/DDBJ databases">
        <title>Xanthomonadaceae 3.5X direct submission.</title>
        <authorList>
            <person name="Fang T."/>
            <person name="Wang H."/>
        </authorList>
    </citation>
    <scope>NUCLEOTIDE SEQUENCE [LARGE SCALE GENOMIC DNA]</scope>
    <source>
        <strain evidence="7 9">3.5X</strain>
    </source>
</reference>
<feature type="transmembrane region" description="Helical" evidence="6">
    <location>
        <begin position="397"/>
        <end position="416"/>
    </location>
</feature>
<evidence type="ECO:0000256" key="4">
    <source>
        <dbReference type="ARBA" id="ARBA00022989"/>
    </source>
</evidence>
<keyword evidence="2" id="KW-0813">Transport</keyword>
<dbReference type="Gene3D" id="1.20.1740.10">
    <property type="entry name" value="Amino acid/polyamine transporter I"/>
    <property type="match status" value="1"/>
</dbReference>
<evidence type="ECO:0000313" key="7">
    <source>
        <dbReference type="EMBL" id="KGI77969.1"/>
    </source>
</evidence>
<feature type="transmembrane region" description="Helical" evidence="6">
    <location>
        <begin position="189"/>
        <end position="211"/>
    </location>
</feature>
<dbReference type="Proteomes" id="UP000029708">
    <property type="component" value="Unassembled WGS sequence"/>
</dbReference>
<feature type="transmembrane region" description="Helical" evidence="6">
    <location>
        <begin position="272"/>
        <end position="296"/>
    </location>
</feature>
<dbReference type="Pfam" id="PF13520">
    <property type="entry name" value="AA_permease_2"/>
    <property type="match status" value="1"/>
</dbReference>
<dbReference type="AlphaFoldDB" id="A0A099CW62"/>
<keyword evidence="5 6" id="KW-0472">Membrane</keyword>
<comment type="subcellular location">
    <subcellularLocation>
        <location evidence="1">Membrane</location>
        <topology evidence="1">Multi-pass membrane protein</topology>
    </subcellularLocation>
</comment>
<feature type="transmembrane region" description="Helical" evidence="6">
    <location>
        <begin position="428"/>
        <end position="446"/>
    </location>
</feature>
<keyword evidence="4 6" id="KW-1133">Transmembrane helix</keyword>
<evidence type="ECO:0000313" key="8">
    <source>
        <dbReference type="EMBL" id="MBB6183654.1"/>
    </source>
</evidence>
<dbReference type="OrthoDB" id="9804700at2"/>
<dbReference type="GO" id="GO:0015171">
    <property type="term" value="F:amino acid transmembrane transporter activity"/>
    <property type="evidence" value="ECO:0007669"/>
    <property type="project" value="TreeGrafter"/>
</dbReference>
<comment type="caution">
    <text evidence="7">The sequence shown here is derived from an EMBL/GenBank/DDBJ whole genome shotgun (WGS) entry which is preliminary data.</text>
</comment>
<dbReference type="EMBL" id="JACHET010000001">
    <property type="protein sequence ID" value="MBB6183654.1"/>
    <property type="molecule type" value="Genomic_DNA"/>
</dbReference>
<dbReference type="EMBL" id="JROI01000010">
    <property type="protein sequence ID" value="KGI77969.1"/>
    <property type="molecule type" value="Genomic_DNA"/>
</dbReference>
<sequence>MKNLFITKPVHAEPHVVAGEEVSLAKTLNWRHLIMLGIGAVIGAGIFVITGTAAAEHAGPAIILSFVFAGIACAFAALCYAEFSAMIPVSGSAYSYTYSTLGEAVAWFVGWSLVLEYLFAASTVAVGWAGYTLSFLDQFGLHLPAALREAPFTFKHEEFVWTGAWFNLPAVLIIGAIAMLCYRGIKESATVNAVIVALKVGVVLLVVIFGAHYVHPDNWHPFIPENQAPGVYGWSGVFRGASIVFFAYIGFDAVSTAAQEVKNPQRDMPIGIMGSLFICTLLYIAMAAVLTGMLPYTKLGTAEPVATALAAVPQLAWLKTAAELAAIAGLSTVILVMMMGQPRIFYAMANDGLLPKTFGKVHPKFRTPHRATVIVAVIAAVMAAFLPISLLGDVVSMGTLVAFATVSAGVLILRYTQPDLKRSFRVPMAILVCPLGVLACLALIWIMPLRNWLILLVWTVIGFVVYFSYGYKHSKLRKAQQS</sequence>
<dbReference type="Proteomes" id="UP000560000">
    <property type="component" value="Unassembled WGS sequence"/>
</dbReference>
<evidence type="ECO:0000256" key="3">
    <source>
        <dbReference type="ARBA" id="ARBA00022692"/>
    </source>
</evidence>
<proteinExistence type="predicted"/>
<feature type="transmembrane region" description="Helical" evidence="6">
    <location>
        <begin position="61"/>
        <end position="83"/>
    </location>
</feature>
<evidence type="ECO:0000313" key="9">
    <source>
        <dbReference type="Proteomes" id="UP000029708"/>
    </source>
</evidence>
<dbReference type="GO" id="GO:0016020">
    <property type="term" value="C:membrane"/>
    <property type="evidence" value="ECO:0007669"/>
    <property type="project" value="UniProtKB-SubCell"/>
</dbReference>
<dbReference type="PANTHER" id="PTHR43243:SF4">
    <property type="entry name" value="CATIONIC AMINO ACID TRANSPORTER 4"/>
    <property type="match status" value="1"/>
</dbReference>